<dbReference type="PANTHER" id="PTHR34669:SF2">
    <property type="entry name" value="THIOREDOXIN-LIKE FOLD DOMAIN-CONTAINING PROTEIN MRL7, CHLOROPLASTIC"/>
    <property type="match status" value="1"/>
</dbReference>
<dbReference type="GO" id="GO:0009570">
    <property type="term" value="C:chloroplast stroma"/>
    <property type="evidence" value="ECO:0007669"/>
    <property type="project" value="TreeGrafter"/>
</dbReference>
<evidence type="ECO:0000313" key="3">
    <source>
        <dbReference type="Proteomes" id="UP000326396"/>
    </source>
</evidence>
<reference evidence="2 3" key="1">
    <citation type="submission" date="2019-05" db="EMBL/GenBank/DDBJ databases">
        <title>Mikania micrantha, genome provides insights into the molecular mechanism of rapid growth.</title>
        <authorList>
            <person name="Liu B."/>
        </authorList>
    </citation>
    <scope>NUCLEOTIDE SEQUENCE [LARGE SCALE GENOMIC DNA]</scope>
    <source>
        <strain evidence="2">NLD-2019</strain>
        <tissue evidence="2">Leaf</tissue>
    </source>
</reference>
<protein>
    <submittedName>
        <fullName evidence="2">Uncharacterized protein</fullName>
    </submittedName>
</protein>
<sequence>MMINNGITILSSNARIFSSSYTILSKIEDHLFIYKRIVLDHYIIESRTESNPNIEEQKPFPTTIPKKPRRGRKSEAAAIEDFIRSSLEETFAAIGEQNSEVLNGSEGVIRDKVHDDDEDEDDGKKKKGMVVEEEDPDWPVDAEIGWGISASDYFEKHPIKNVIGEDGVEIDWEGELDDNLVKEINCLEREAFALQSSPLIVLVFERYNRYI</sequence>
<dbReference type="AlphaFoldDB" id="A0A5N6M9S8"/>
<evidence type="ECO:0000256" key="1">
    <source>
        <dbReference type="SAM" id="MobiDB-lite"/>
    </source>
</evidence>
<gene>
    <name evidence="2" type="ORF">E3N88_32696</name>
</gene>
<proteinExistence type="predicted"/>
<accession>A0A5N6M9S8</accession>
<comment type="caution">
    <text evidence="2">The sequence shown here is derived from an EMBL/GenBank/DDBJ whole genome shotgun (WGS) entry which is preliminary data.</text>
</comment>
<dbReference type="GO" id="GO:0009658">
    <property type="term" value="P:chloroplast organization"/>
    <property type="evidence" value="ECO:0007669"/>
    <property type="project" value="InterPro"/>
</dbReference>
<name>A0A5N6M9S8_9ASTR</name>
<keyword evidence="3" id="KW-1185">Reference proteome</keyword>
<dbReference type="Proteomes" id="UP000326396">
    <property type="component" value="Linkage Group LG6"/>
</dbReference>
<dbReference type="GO" id="GO:0006355">
    <property type="term" value="P:regulation of DNA-templated transcription"/>
    <property type="evidence" value="ECO:0007669"/>
    <property type="project" value="InterPro"/>
</dbReference>
<dbReference type="EMBL" id="SZYD01000016">
    <property type="protein sequence ID" value="KAD3337176.1"/>
    <property type="molecule type" value="Genomic_DNA"/>
</dbReference>
<evidence type="ECO:0000313" key="2">
    <source>
        <dbReference type="EMBL" id="KAD3337176.1"/>
    </source>
</evidence>
<dbReference type="OrthoDB" id="1920727at2759"/>
<dbReference type="InterPro" id="IPR044701">
    <property type="entry name" value="MRL7/MRL7L"/>
</dbReference>
<feature type="region of interest" description="Disordered" evidence="1">
    <location>
        <begin position="105"/>
        <end position="134"/>
    </location>
</feature>
<feature type="region of interest" description="Disordered" evidence="1">
    <location>
        <begin position="50"/>
        <end position="72"/>
    </location>
</feature>
<dbReference type="PANTHER" id="PTHR34669">
    <property type="entry name" value="THIOREDOXIN-LIKE FOLD DOMAIN-CONTAINING PROTEIN MRL7L, CHLOROPLASTIC"/>
    <property type="match status" value="1"/>
</dbReference>
<organism evidence="2 3">
    <name type="scientific">Mikania micrantha</name>
    <name type="common">bitter vine</name>
    <dbReference type="NCBI Taxonomy" id="192012"/>
    <lineage>
        <taxon>Eukaryota</taxon>
        <taxon>Viridiplantae</taxon>
        <taxon>Streptophyta</taxon>
        <taxon>Embryophyta</taxon>
        <taxon>Tracheophyta</taxon>
        <taxon>Spermatophyta</taxon>
        <taxon>Magnoliopsida</taxon>
        <taxon>eudicotyledons</taxon>
        <taxon>Gunneridae</taxon>
        <taxon>Pentapetalae</taxon>
        <taxon>asterids</taxon>
        <taxon>campanulids</taxon>
        <taxon>Asterales</taxon>
        <taxon>Asteraceae</taxon>
        <taxon>Asteroideae</taxon>
        <taxon>Heliantheae alliance</taxon>
        <taxon>Eupatorieae</taxon>
        <taxon>Mikania</taxon>
    </lineage>
</organism>